<dbReference type="RefSeq" id="WP_087621014.1">
    <property type="nucleotide sequence ID" value="NZ_NEXX01000004.1"/>
</dbReference>
<protein>
    <submittedName>
        <fullName evidence="2">Long-chain fatty acid--CoA ligase</fullName>
    </submittedName>
</protein>
<dbReference type="Gene3D" id="3.40.50.12780">
    <property type="entry name" value="N-terminal domain of ligase-like"/>
    <property type="match status" value="1"/>
</dbReference>
<sequence length="387" mass="44419">MSDHLQSLATLLAYHAQVRPHAIALRHKQLGLWRQWSWQQLLEMSQRYASALTLYGFQKDQTFFIASSPNVEVVAISIAVQALGGRVQLLDQAAEELDAVQLHQDLNILQPDYVLVEQLQQLSPLASLNYHPTYIFYIEQNNLSAFDHEYIVDLKTLFSELKPQHQIEFKQIRTPLTQTAFSFEKVEDGQRFRVYYAHQELIEEAQRLVDAYQLEATEQAFIARAFSSVGHIRYLWSAWLYAGFCLNIPESLQTRDQDRQVISPSLVLGTKQTYERVEQLILARLPKSDSWLFHQYQAAIQQIGQQRTPSLIQRLVFALFKQAILEELGFSQLKTALIVGEPVSDQTAQFYQALGIQLQHWGQHAAWQAMTSTMSLNLASSSTITIH</sequence>
<evidence type="ECO:0000259" key="1">
    <source>
        <dbReference type="Pfam" id="PF00501"/>
    </source>
</evidence>
<proteinExistence type="predicted"/>
<dbReference type="InterPro" id="IPR000873">
    <property type="entry name" value="AMP-dep_synth/lig_dom"/>
</dbReference>
<accession>A0A1Z9YWS8</accession>
<dbReference type="Pfam" id="PF00501">
    <property type="entry name" value="AMP-binding"/>
    <property type="match status" value="1"/>
</dbReference>
<dbReference type="OrthoDB" id="9803968at2"/>
<dbReference type="SUPFAM" id="SSF56801">
    <property type="entry name" value="Acetyl-CoA synthetase-like"/>
    <property type="match status" value="1"/>
</dbReference>
<dbReference type="InterPro" id="IPR042099">
    <property type="entry name" value="ANL_N_sf"/>
</dbReference>
<gene>
    <name evidence="2" type="ORF">CAP51_12050</name>
</gene>
<evidence type="ECO:0000313" key="2">
    <source>
        <dbReference type="EMBL" id="OUY06657.1"/>
    </source>
</evidence>
<comment type="caution">
    <text evidence="2">The sequence shown here is derived from an EMBL/GenBank/DDBJ whole genome shotgun (WGS) entry which is preliminary data.</text>
</comment>
<feature type="domain" description="AMP-dependent synthetase/ligase" evidence="1">
    <location>
        <begin position="14"/>
        <end position="101"/>
    </location>
</feature>
<dbReference type="AlphaFoldDB" id="A0A1Z9YWS8"/>
<dbReference type="GO" id="GO:0016874">
    <property type="term" value="F:ligase activity"/>
    <property type="evidence" value="ECO:0007669"/>
    <property type="project" value="UniProtKB-KW"/>
</dbReference>
<keyword evidence="3" id="KW-1185">Reference proteome</keyword>
<organism evidence="2 3">
    <name type="scientific">Acinetobacter populi</name>
    <dbReference type="NCBI Taxonomy" id="1582270"/>
    <lineage>
        <taxon>Bacteria</taxon>
        <taxon>Pseudomonadati</taxon>
        <taxon>Pseudomonadota</taxon>
        <taxon>Gammaproteobacteria</taxon>
        <taxon>Moraxellales</taxon>
        <taxon>Moraxellaceae</taxon>
        <taxon>Acinetobacter</taxon>
    </lineage>
</organism>
<name>A0A1Z9YWS8_9GAMM</name>
<keyword evidence="2" id="KW-0436">Ligase</keyword>
<reference evidence="2 3" key="1">
    <citation type="submission" date="2017-05" db="EMBL/GenBank/DDBJ databases">
        <title>Acinetobacter populi ANC 5415 (= PBJ7), whole genome shotgun sequencing project.</title>
        <authorList>
            <person name="Nemec A."/>
            <person name="Radolfova-Krizova L."/>
        </authorList>
    </citation>
    <scope>NUCLEOTIDE SEQUENCE [LARGE SCALE GENOMIC DNA]</scope>
    <source>
        <strain evidence="2 3">PBJ7</strain>
    </source>
</reference>
<dbReference type="EMBL" id="NEXX01000004">
    <property type="protein sequence ID" value="OUY06657.1"/>
    <property type="molecule type" value="Genomic_DNA"/>
</dbReference>
<evidence type="ECO:0000313" key="3">
    <source>
        <dbReference type="Proteomes" id="UP000196536"/>
    </source>
</evidence>
<dbReference type="Proteomes" id="UP000196536">
    <property type="component" value="Unassembled WGS sequence"/>
</dbReference>